<dbReference type="Pfam" id="PF01161">
    <property type="entry name" value="PBP"/>
    <property type="match status" value="1"/>
</dbReference>
<dbReference type="AlphaFoldDB" id="A0A830BN45"/>
<dbReference type="PANTHER" id="PTHR11362">
    <property type="entry name" value="PHOSPHATIDYLETHANOLAMINE-BINDING PROTEIN"/>
    <property type="match status" value="1"/>
</dbReference>
<protein>
    <submittedName>
        <fullName evidence="2">Protein mother of ft and tf 1</fullName>
    </submittedName>
</protein>
<evidence type="ECO:0000256" key="1">
    <source>
        <dbReference type="ARBA" id="ARBA00007091"/>
    </source>
</evidence>
<gene>
    <name evidence="2" type="ORF">PHJA_000741300</name>
</gene>
<dbReference type="InterPro" id="IPR035810">
    <property type="entry name" value="PEBP_euk"/>
</dbReference>
<dbReference type="InterPro" id="IPR036610">
    <property type="entry name" value="PEBP-like_sf"/>
</dbReference>
<comment type="caution">
    <text evidence="2">The sequence shown here is derived from an EMBL/GenBank/DDBJ whole genome shotgun (WGS) entry which is preliminary data.</text>
</comment>
<sequence length="153" mass="16928">MSVHYASKHVNNGCDIKPSAAATKPRVTITGHANEFYTLVMTDPDAPSPSEPSMREWVHWIVTDIPGCSSVTRGREVVEYIGPRPTVGIHRYIIVLFRQMKGAGVVGLDEAAPASRSHFNTRAFAHHFDLGLPVATVYFNAHKEPASRKRHIN</sequence>
<dbReference type="GO" id="GO:0010030">
    <property type="term" value="P:positive regulation of seed germination"/>
    <property type="evidence" value="ECO:0007669"/>
    <property type="project" value="TreeGrafter"/>
</dbReference>
<dbReference type="PANTHER" id="PTHR11362:SF82">
    <property type="entry name" value="PHOSPHATIDYLETHANOLAMINE-BINDING PROTEIN 4"/>
    <property type="match status" value="1"/>
</dbReference>
<dbReference type="PROSITE" id="PS01220">
    <property type="entry name" value="PBP"/>
    <property type="match status" value="1"/>
</dbReference>
<organism evidence="2 3">
    <name type="scientific">Phtheirospermum japonicum</name>
    <dbReference type="NCBI Taxonomy" id="374723"/>
    <lineage>
        <taxon>Eukaryota</taxon>
        <taxon>Viridiplantae</taxon>
        <taxon>Streptophyta</taxon>
        <taxon>Embryophyta</taxon>
        <taxon>Tracheophyta</taxon>
        <taxon>Spermatophyta</taxon>
        <taxon>Magnoliopsida</taxon>
        <taxon>eudicotyledons</taxon>
        <taxon>Gunneridae</taxon>
        <taxon>Pentapetalae</taxon>
        <taxon>asterids</taxon>
        <taxon>lamiids</taxon>
        <taxon>Lamiales</taxon>
        <taxon>Orobanchaceae</taxon>
        <taxon>Orobanchaceae incertae sedis</taxon>
        <taxon>Phtheirospermum</taxon>
    </lineage>
</organism>
<dbReference type="SUPFAM" id="SSF49777">
    <property type="entry name" value="PEBP-like"/>
    <property type="match status" value="1"/>
</dbReference>
<evidence type="ECO:0000313" key="2">
    <source>
        <dbReference type="EMBL" id="GFP85974.1"/>
    </source>
</evidence>
<proteinExistence type="inferred from homology"/>
<evidence type="ECO:0000313" key="3">
    <source>
        <dbReference type="Proteomes" id="UP000653305"/>
    </source>
</evidence>
<dbReference type="CDD" id="cd00866">
    <property type="entry name" value="PEBP_euk"/>
    <property type="match status" value="1"/>
</dbReference>
<reference evidence="2" key="1">
    <citation type="submission" date="2020-07" db="EMBL/GenBank/DDBJ databases">
        <title>Ethylene signaling mediates host invasion by parasitic plants.</title>
        <authorList>
            <person name="Yoshida S."/>
        </authorList>
    </citation>
    <scope>NUCLEOTIDE SEQUENCE</scope>
    <source>
        <strain evidence="2">Okayama</strain>
    </source>
</reference>
<dbReference type="InterPro" id="IPR008914">
    <property type="entry name" value="PEBP"/>
</dbReference>
<comment type="similarity">
    <text evidence="1">Belongs to the phosphatidylethanolamine-binding protein family.</text>
</comment>
<dbReference type="EMBL" id="BMAC01000117">
    <property type="protein sequence ID" value="GFP85974.1"/>
    <property type="molecule type" value="Genomic_DNA"/>
</dbReference>
<dbReference type="GO" id="GO:0009737">
    <property type="term" value="P:response to abscisic acid"/>
    <property type="evidence" value="ECO:0007669"/>
    <property type="project" value="TreeGrafter"/>
</dbReference>
<name>A0A830BN45_9LAMI</name>
<dbReference type="Proteomes" id="UP000653305">
    <property type="component" value="Unassembled WGS sequence"/>
</dbReference>
<dbReference type="OrthoDB" id="2506647at2759"/>
<dbReference type="InterPro" id="IPR001858">
    <property type="entry name" value="Phosphatidylethanolamine-bd_CS"/>
</dbReference>
<keyword evidence="3" id="KW-1185">Reference proteome</keyword>
<dbReference type="Gene3D" id="3.90.280.10">
    <property type="entry name" value="PEBP-like"/>
    <property type="match status" value="1"/>
</dbReference>
<accession>A0A830BN45</accession>